<dbReference type="Proteomes" id="UP001152797">
    <property type="component" value="Unassembled WGS sequence"/>
</dbReference>
<keyword evidence="1" id="KW-0812">Transmembrane</keyword>
<evidence type="ECO:0000313" key="5">
    <source>
        <dbReference type="Proteomes" id="UP001152797"/>
    </source>
</evidence>
<dbReference type="OrthoDB" id="435475at2759"/>
<keyword evidence="1" id="KW-0472">Membrane</keyword>
<keyword evidence="5" id="KW-1185">Reference proteome</keyword>
<name>A0A9P1G067_9DINO</name>
<dbReference type="EMBL" id="CAMXCT020001791">
    <property type="protein sequence ID" value="CAL1146485.1"/>
    <property type="molecule type" value="Genomic_DNA"/>
</dbReference>
<dbReference type="AlphaFoldDB" id="A0A9P1G067"/>
<evidence type="ECO:0000313" key="4">
    <source>
        <dbReference type="EMBL" id="CAL4780422.1"/>
    </source>
</evidence>
<gene>
    <name evidence="2" type="ORF">C1SCF055_LOCUS19890</name>
</gene>
<sequence>MVPLRQACCGHLASIQRSSPQWEELQQGIEAAVQELLRIVEATESAMDCATSPACDPFMRAAEVALSSSLSPIFRFGWLDLVDDGEFSLQAWRVALLQVALTWLSPWHSLAFQARELFRSASSRWWQLLQERSLLQWRAGGDGAPVHLAMVASVGFPAFGRKALAGIRSALFFAETRPLRFHLVVDGLGEQDVKEALKELEPNLRAKGSFRFYQQEELDAWQEIHALVPEDCLQFSSHYGSAGWLRMFPHLVVPQSEAEDALIWVDAGDYVFLADPAELAEHLEHLDEDDFLAVADDQVLALPMQIFSLKRLRAKGAAWAKLITDAVHKGYAEMGGKFCGLGEGFGVVYLLSKGPNSWIYHQIPHHWTYMPWAVWLPSTGTGSLWASSETLWRMPADPVWSNSVFPGLSDFTTLHVKCPSYLEDLASYIRAALDMEQMNFPLAEPSGPNDVLRKHFRVTNADGTRILDEFRQRVGCDDRIKAVHLPVMFHEVPWVHRFLNFWAGAEVWRANSPQLRELRTESGVSLFDALAENIRGSAKFAGAKFCLSAMALGAGAAVALVLPFLCIWWELRRRTAELSELQSLRSYLQRVEDENEKAEDFLSHLWAQLPAEPAAEPAVSNVTVITVDTSKPLESFNMLGASGVAVLNAAVGEDDWHSWRDKPRLYFGTRRVLQVPKEVRSGKSRALGGSGGWFRHDLRRLFGGEASRVLQPHSVRCGRGGAISGLGR</sequence>
<dbReference type="EMBL" id="CAMXCT030001791">
    <property type="protein sequence ID" value="CAL4780422.1"/>
    <property type="molecule type" value="Genomic_DNA"/>
</dbReference>
<dbReference type="InterPro" id="IPR029044">
    <property type="entry name" value="Nucleotide-diphossugar_trans"/>
</dbReference>
<evidence type="ECO:0000313" key="3">
    <source>
        <dbReference type="EMBL" id="CAL1146485.1"/>
    </source>
</evidence>
<feature type="transmembrane region" description="Helical" evidence="1">
    <location>
        <begin position="547"/>
        <end position="569"/>
    </location>
</feature>
<reference evidence="2" key="1">
    <citation type="submission" date="2022-10" db="EMBL/GenBank/DDBJ databases">
        <authorList>
            <person name="Chen Y."/>
            <person name="Dougan E. K."/>
            <person name="Chan C."/>
            <person name="Rhodes N."/>
            <person name="Thang M."/>
        </authorList>
    </citation>
    <scope>NUCLEOTIDE SEQUENCE</scope>
</reference>
<protein>
    <submittedName>
        <fullName evidence="4">Troponin C, skeletal muscle</fullName>
    </submittedName>
</protein>
<organism evidence="2">
    <name type="scientific">Cladocopium goreaui</name>
    <dbReference type="NCBI Taxonomy" id="2562237"/>
    <lineage>
        <taxon>Eukaryota</taxon>
        <taxon>Sar</taxon>
        <taxon>Alveolata</taxon>
        <taxon>Dinophyceae</taxon>
        <taxon>Suessiales</taxon>
        <taxon>Symbiodiniaceae</taxon>
        <taxon>Cladocopium</taxon>
    </lineage>
</organism>
<accession>A0A9P1G067</accession>
<dbReference type="Gene3D" id="3.90.550.10">
    <property type="entry name" value="Spore Coat Polysaccharide Biosynthesis Protein SpsA, Chain A"/>
    <property type="match status" value="1"/>
</dbReference>
<reference evidence="3" key="2">
    <citation type="submission" date="2024-04" db="EMBL/GenBank/DDBJ databases">
        <authorList>
            <person name="Chen Y."/>
            <person name="Shah S."/>
            <person name="Dougan E. K."/>
            <person name="Thang M."/>
            <person name="Chan C."/>
        </authorList>
    </citation>
    <scope>NUCLEOTIDE SEQUENCE [LARGE SCALE GENOMIC DNA]</scope>
</reference>
<evidence type="ECO:0000313" key="2">
    <source>
        <dbReference type="EMBL" id="CAI3993110.1"/>
    </source>
</evidence>
<comment type="caution">
    <text evidence="2">The sequence shown here is derived from an EMBL/GenBank/DDBJ whole genome shotgun (WGS) entry which is preliminary data.</text>
</comment>
<dbReference type="EMBL" id="CAMXCT010001791">
    <property type="protein sequence ID" value="CAI3993110.1"/>
    <property type="molecule type" value="Genomic_DNA"/>
</dbReference>
<proteinExistence type="predicted"/>
<evidence type="ECO:0000256" key="1">
    <source>
        <dbReference type="SAM" id="Phobius"/>
    </source>
</evidence>
<keyword evidence="1" id="KW-1133">Transmembrane helix</keyword>